<dbReference type="InterPro" id="IPR029063">
    <property type="entry name" value="SAM-dependent_MTases_sf"/>
</dbReference>
<organism evidence="7 8">
    <name type="scientific">Naegleria lovaniensis</name>
    <name type="common">Amoeba</name>
    <dbReference type="NCBI Taxonomy" id="51637"/>
    <lineage>
        <taxon>Eukaryota</taxon>
        <taxon>Discoba</taxon>
        <taxon>Heterolobosea</taxon>
        <taxon>Tetramitia</taxon>
        <taxon>Eutetramitia</taxon>
        <taxon>Vahlkampfiidae</taxon>
        <taxon>Naegleria</taxon>
    </lineage>
</organism>
<dbReference type="Proteomes" id="UP000816034">
    <property type="component" value="Unassembled WGS sequence"/>
</dbReference>
<keyword evidence="3" id="KW-0489">Methyltransferase</keyword>
<keyword evidence="5" id="KW-0949">S-adenosyl-L-methionine</keyword>
<dbReference type="SUPFAM" id="SSF53335">
    <property type="entry name" value="S-adenosyl-L-methionine-dependent methyltransferases"/>
    <property type="match status" value="1"/>
</dbReference>
<evidence type="ECO:0000256" key="6">
    <source>
        <dbReference type="SAM" id="MobiDB-lite"/>
    </source>
</evidence>
<dbReference type="EC" id="2.1.1.22" evidence="2"/>
<dbReference type="PANTHER" id="PTHR12303">
    <property type="entry name" value="CARNOSINE N-METHYLTRANSFERASE"/>
    <property type="match status" value="1"/>
</dbReference>
<keyword evidence="4" id="KW-0808">Transferase</keyword>
<evidence type="ECO:0000256" key="2">
    <source>
        <dbReference type="ARBA" id="ARBA00012003"/>
    </source>
</evidence>
<protein>
    <recommendedName>
        <fullName evidence="2">carnosine N-methyltransferase</fullName>
        <ecNumber evidence="2">2.1.1.22</ecNumber>
    </recommendedName>
</protein>
<evidence type="ECO:0000256" key="1">
    <source>
        <dbReference type="ARBA" id="ARBA00010086"/>
    </source>
</evidence>
<sequence length="477" mass="56245">MDPWNEQNNNIISDELANDRIRTQQQSSDRSNWIPGSKVLYDDNDDHHDSHHHAEEDDDFETEDFVFSKVLIAFSRYERYYFNVLDKKIEFFHRVWNQSLGDIKKHITVSEALPDQFDKFMSMKMAIRNNYENLILKIIESHTSQFLESEDYNHLEQHAVFNTDHQDAGFYQVYHLKPRIMEVNVPSYMYRTEDIATLLSSEDYDKVTSTVKQFVRDWSEAGQIERQNSYQLILNEIEKLLPLHGSLNKYKVLTPGAGLGRLTWEIARAGYYSQGNEFSFHMLLASAFILNHPYREIVVEGIAKFEQFEIFPFVTHMSDLFSRNDQLCSFKVPDVNPGKLLPNGVEFSMVAGDFVDVYRKENQREFWDCIATCFFIDTAANIFDYLNTIYHSLKDGGYWINLGPLLWHYHEMGENRFSIDITYEELKQVAQKMGFEFVYENTNVENTYISSFGNERHSMRRTVYHCVLFSARKIPRQ</sequence>
<feature type="region of interest" description="Disordered" evidence="6">
    <location>
        <begin position="1"/>
        <end position="35"/>
    </location>
</feature>
<evidence type="ECO:0000313" key="7">
    <source>
        <dbReference type="EMBL" id="KAG2373956.1"/>
    </source>
</evidence>
<dbReference type="Pfam" id="PF07942">
    <property type="entry name" value="CARME"/>
    <property type="match status" value="1"/>
</dbReference>
<dbReference type="InterPro" id="IPR012901">
    <property type="entry name" value="CARME"/>
</dbReference>
<dbReference type="PANTHER" id="PTHR12303:SF6">
    <property type="entry name" value="CARNOSINE N-METHYLTRANSFERASE"/>
    <property type="match status" value="1"/>
</dbReference>
<dbReference type="AlphaFoldDB" id="A0AA88KFC3"/>
<dbReference type="RefSeq" id="XP_044543130.1">
    <property type="nucleotide sequence ID" value="XM_044687297.1"/>
</dbReference>
<dbReference type="EMBL" id="PYSW02000049">
    <property type="protein sequence ID" value="KAG2373956.1"/>
    <property type="molecule type" value="Genomic_DNA"/>
</dbReference>
<gene>
    <name evidence="7" type="ORF">C9374_011621</name>
</gene>
<evidence type="ECO:0000256" key="5">
    <source>
        <dbReference type="ARBA" id="ARBA00022691"/>
    </source>
</evidence>
<evidence type="ECO:0000313" key="8">
    <source>
        <dbReference type="Proteomes" id="UP000816034"/>
    </source>
</evidence>
<dbReference type="GeneID" id="68104075"/>
<evidence type="ECO:0000256" key="4">
    <source>
        <dbReference type="ARBA" id="ARBA00022679"/>
    </source>
</evidence>
<dbReference type="Gene3D" id="3.40.50.150">
    <property type="entry name" value="Vaccinia Virus protein VP39"/>
    <property type="match status" value="1"/>
</dbReference>
<comment type="caution">
    <text evidence="7">The sequence shown here is derived from an EMBL/GenBank/DDBJ whole genome shotgun (WGS) entry which is preliminary data.</text>
</comment>
<reference evidence="7 8" key="1">
    <citation type="journal article" date="2018" name="BMC Genomics">
        <title>The genome of Naegleria lovaniensis, the basis for a comparative approach to unravel pathogenicity factors of the human pathogenic amoeba N. fowleri.</title>
        <authorList>
            <person name="Liechti N."/>
            <person name="Schurch N."/>
            <person name="Bruggmann R."/>
            <person name="Wittwer M."/>
        </authorList>
    </citation>
    <scope>NUCLEOTIDE SEQUENCE [LARGE SCALE GENOMIC DNA]</scope>
    <source>
        <strain evidence="7 8">ATCC 30569</strain>
    </source>
</reference>
<comment type="similarity">
    <text evidence="1">Belongs to the carnosine N-methyltransferase family.</text>
</comment>
<dbReference type="GO" id="GO:0030735">
    <property type="term" value="F:carnosine N-methyltransferase activity"/>
    <property type="evidence" value="ECO:0007669"/>
    <property type="project" value="UniProtKB-EC"/>
</dbReference>
<proteinExistence type="inferred from homology"/>
<feature type="compositionally biased region" description="Polar residues" evidence="6">
    <location>
        <begin position="1"/>
        <end position="12"/>
    </location>
</feature>
<accession>A0AA88KFC3</accession>
<dbReference type="SMART" id="SM01296">
    <property type="entry name" value="N2227"/>
    <property type="match status" value="1"/>
</dbReference>
<evidence type="ECO:0000256" key="3">
    <source>
        <dbReference type="ARBA" id="ARBA00022603"/>
    </source>
</evidence>
<keyword evidence="8" id="KW-1185">Reference proteome</keyword>
<name>A0AA88KFC3_NAELO</name>
<dbReference type="GO" id="GO:0032259">
    <property type="term" value="P:methylation"/>
    <property type="evidence" value="ECO:0007669"/>
    <property type="project" value="UniProtKB-KW"/>
</dbReference>